<dbReference type="SUPFAM" id="SSF53732">
    <property type="entry name" value="Aconitase iron-sulfur domain"/>
    <property type="match status" value="1"/>
</dbReference>
<keyword evidence="2" id="KW-0408">Iron</keyword>
<dbReference type="STRING" id="3469.A0A4Y7JR54"/>
<feature type="domain" description="Aconitase/3-isopropylmalate dehydratase large subunit alpha/beta/alpha" evidence="4">
    <location>
        <begin position="24"/>
        <end position="76"/>
    </location>
</feature>
<dbReference type="GO" id="GO:0046872">
    <property type="term" value="F:metal ion binding"/>
    <property type="evidence" value="ECO:0007669"/>
    <property type="project" value="UniProtKB-KW"/>
</dbReference>
<protein>
    <recommendedName>
        <fullName evidence="4">Aconitase/3-isopropylmalate dehydratase large subunit alpha/beta/alpha domain-containing protein</fullName>
    </recommendedName>
</protein>
<dbReference type="InterPro" id="IPR001030">
    <property type="entry name" value="Acoase/IPM_deHydtase_lsu_aba"/>
</dbReference>
<accession>A0A4Y7JR54</accession>
<dbReference type="AlphaFoldDB" id="A0A4Y7JR54"/>
<dbReference type="Gramene" id="RZC62431">
    <property type="protein sequence ID" value="RZC62431"/>
    <property type="gene ID" value="C5167_024185"/>
</dbReference>
<dbReference type="PANTHER" id="PTHR11670">
    <property type="entry name" value="ACONITASE/IRON-RESPONSIVE ELEMENT FAMILY MEMBER"/>
    <property type="match status" value="1"/>
</dbReference>
<reference evidence="5 6" key="1">
    <citation type="journal article" date="2018" name="Science">
        <title>The opium poppy genome and morphinan production.</title>
        <authorList>
            <person name="Guo L."/>
            <person name="Winzer T."/>
            <person name="Yang X."/>
            <person name="Li Y."/>
            <person name="Ning Z."/>
            <person name="He Z."/>
            <person name="Teodor R."/>
            <person name="Lu Y."/>
            <person name="Bowser T.A."/>
            <person name="Graham I.A."/>
            <person name="Ye K."/>
        </authorList>
    </citation>
    <scope>NUCLEOTIDE SEQUENCE [LARGE SCALE GENOMIC DNA]</scope>
    <source>
        <strain evidence="6">cv. HN1</strain>
        <tissue evidence="5">Leaves</tissue>
    </source>
</reference>
<keyword evidence="3" id="KW-0411">Iron-sulfur</keyword>
<dbReference type="InterPro" id="IPR015931">
    <property type="entry name" value="Acnase/IPM_dHydase_lsu_aba_1/3"/>
</dbReference>
<dbReference type="GO" id="GO:0051536">
    <property type="term" value="F:iron-sulfur cluster binding"/>
    <property type="evidence" value="ECO:0007669"/>
    <property type="project" value="UniProtKB-KW"/>
</dbReference>
<dbReference type="InterPro" id="IPR036008">
    <property type="entry name" value="Aconitase_4Fe-4S_dom"/>
</dbReference>
<dbReference type="Pfam" id="PF00330">
    <property type="entry name" value="Aconitase"/>
    <property type="match status" value="1"/>
</dbReference>
<evidence type="ECO:0000256" key="1">
    <source>
        <dbReference type="ARBA" id="ARBA00022723"/>
    </source>
</evidence>
<evidence type="ECO:0000256" key="3">
    <source>
        <dbReference type="ARBA" id="ARBA00023014"/>
    </source>
</evidence>
<evidence type="ECO:0000256" key="2">
    <source>
        <dbReference type="ARBA" id="ARBA00023004"/>
    </source>
</evidence>
<evidence type="ECO:0000313" key="5">
    <source>
        <dbReference type="EMBL" id="RZC62431.1"/>
    </source>
</evidence>
<keyword evidence="6" id="KW-1185">Reference proteome</keyword>
<proteinExistence type="predicted"/>
<name>A0A4Y7JR54_PAPSO</name>
<keyword evidence="1" id="KW-0479">Metal-binding</keyword>
<sequence length="77" mass="9015">MSPGAFVSQFRRWIPIWKWIAEVDVTRAENVLEDNMKIVFEKNKERLAFLKWGSTAFCNMLVIPPGYVIVHQVSFNN</sequence>
<dbReference type="EMBL" id="CM010719">
    <property type="protein sequence ID" value="RZC62431.1"/>
    <property type="molecule type" value="Genomic_DNA"/>
</dbReference>
<organism evidence="5 6">
    <name type="scientific">Papaver somniferum</name>
    <name type="common">Opium poppy</name>
    <dbReference type="NCBI Taxonomy" id="3469"/>
    <lineage>
        <taxon>Eukaryota</taxon>
        <taxon>Viridiplantae</taxon>
        <taxon>Streptophyta</taxon>
        <taxon>Embryophyta</taxon>
        <taxon>Tracheophyta</taxon>
        <taxon>Spermatophyta</taxon>
        <taxon>Magnoliopsida</taxon>
        <taxon>Ranunculales</taxon>
        <taxon>Papaveraceae</taxon>
        <taxon>Papaveroideae</taxon>
        <taxon>Papaver</taxon>
    </lineage>
</organism>
<dbReference type="Proteomes" id="UP000316621">
    <property type="component" value="Chromosome 5"/>
</dbReference>
<evidence type="ECO:0000259" key="4">
    <source>
        <dbReference type="Pfam" id="PF00330"/>
    </source>
</evidence>
<dbReference type="InterPro" id="IPR006249">
    <property type="entry name" value="Aconitase/IRP2"/>
</dbReference>
<evidence type="ECO:0000313" key="6">
    <source>
        <dbReference type="Proteomes" id="UP000316621"/>
    </source>
</evidence>
<dbReference type="Gene3D" id="3.30.499.10">
    <property type="entry name" value="Aconitase, domain 3"/>
    <property type="match status" value="1"/>
</dbReference>
<gene>
    <name evidence="5" type="ORF">C5167_024185</name>
</gene>